<feature type="compositionally biased region" description="Basic and acidic residues" evidence="7">
    <location>
        <begin position="1"/>
        <end position="10"/>
    </location>
</feature>
<keyword evidence="3" id="KW-0813">Transport</keyword>
<protein>
    <recommendedName>
        <fullName evidence="11">Xanthine/uracil permease</fullName>
    </recommendedName>
</protein>
<dbReference type="NCBIfam" id="NF037981">
    <property type="entry name" value="NCS2_1"/>
    <property type="match status" value="1"/>
</dbReference>
<evidence type="ECO:0000256" key="4">
    <source>
        <dbReference type="ARBA" id="ARBA00022692"/>
    </source>
</evidence>
<keyword evidence="5 8" id="KW-1133">Transmembrane helix</keyword>
<dbReference type="OrthoDB" id="9805749at2"/>
<gene>
    <name evidence="9" type="ORF">CAL25_23550</name>
</gene>
<dbReference type="GO" id="GO:0005886">
    <property type="term" value="C:plasma membrane"/>
    <property type="evidence" value="ECO:0007669"/>
    <property type="project" value="TreeGrafter"/>
</dbReference>
<dbReference type="GO" id="GO:0042907">
    <property type="term" value="F:xanthine transmembrane transporter activity"/>
    <property type="evidence" value="ECO:0007669"/>
    <property type="project" value="TreeGrafter"/>
</dbReference>
<evidence type="ECO:0000313" key="9">
    <source>
        <dbReference type="EMBL" id="OZI42682.1"/>
    </source>
</evidence>
<feature type="transmembrane region" description="Helical" evidence="8">
    <location>
        <begin position="152"/>
        <end position="173"/>
    </location>
</feature>
<dbReference type="InterPro" id="IPR006043">
    <property type="entry name" value="NCS2"/>
</dbReference>
<dbReference type="PANTHER" id="PTHR42810">
    <property type="entry name" value="PURINE PERMEASE C1399.01C-RELATED"/>
    <property type="match status" value="1"/>
</dbReference>
<dbReference type="EMBL" id="NEVP01000017">
    <property type="protein sequence ID" value="OZI42682.1"/>
    <property type="molecule type" value="Genomic_DNA"/>
</dbReference>
<reference evidence="9 10" key="1">
    <citation type="submission" date="2017-05" db="EMBL/GenBank/DDBJ databases">
        <title>Complete and WGS of Bordetella genogroups.</title>
        <authorList>
            <person name="Spilker T."/>
            <person name="LiPuma J."/>
        </authorList>
    </citation>
    <scope>NUCLEOTIDE SEQUENCE [LARGE SCALE GENOMIC DNA]</scope>
    <source>
        <strain evidence="9 10">AU10456</strain>
    </source>
</reference>
<dbReference type="Pfam" id="PF00860">
    <property type="entry name" value="Xan_ur_permease"/>
    <property type="match status" value="1"/>
</dbReference>
<feature type="transmembrane region" description="Helical" evidence="8">
    <location>
        <begin position="93"/>
        <end position="116"/>
    </location>
</feature>
<feature type="transmembrane region" description="Helical" evidence="8">
    <location>
        <begin position="417"/>
        <end position="439"/>
    </location>
</feature>
<evidence type="ECO:0000256" key="5">
    <source>
        <dbReference type="ARBA" id="ARBA00022989"/>
    </source>
</evidence>
<comment type="caution">
    <text evidence="9">The sequence shown here is derived from an EMBL/GenBank/DDBJ whole genome shotgun (WGS) entry which is preliminary data.</text>
</comment>
<feature type="transmembrane region" description="Helical" evidence="8">
    <location>
        <begin position="204"/>
        <end position="226"/>
    </location>
</feature>
<evidence type="ECO:0000256" key="7">
    <source>
        <dbReference type="SAM" id="MobiDB-lite"/>
    </source>
</evidence>
<keyword evidence="10" id="KW-1185">Reference proteome</keyword>
<evidence type="ECO:0000256" key="2">
    <source>
        <dbReference type="ARBA" id="ARBA00008821"/>
    </source>
</evidence>
<feature type="region of interest" description="Disordered" evidence="7">
    <location>
        <begin position="1"/>
        <end position="40"/>
    </location>
</feature>
<comment type="similarity">
    <text evidence="2">Belongs to the nucleobase:cation symporter-2 (NCS2) (TC 2.A.40) family.</text>
</comment>
<proteinExistence type="inferred from homology"/>
<evidence type="ECO:0000256" key="3">
    <source>
        <dbReference type="ARBA" id="ARBA00022448"/>
    </source>
</evidence>
<feature type="transmembrane region" description="Helical" evidence="8">
    <location>
        <begin position="393"/>
        <end position="411"/>
    </location>
</feature>
<dbReference type="PANTHER" id="PTHR42810:SF4">
    <property type="entry name" value="URIC ACID TRANSPORTER UACT"/>
    <property type="match status" value="1"/>
</dbReference>
<keyword evidence="6 8" id="KW-0472">Membrane</keyword>
<feature type="transmembrane region" description="Helical" evidence="8">
    <location>
        <begin position="180"/>
        <end position="198"/>
    </location>
</feature>
<evidence type="ECO:0000256" key="8">
    <source>
        <dbReference type="SAM" id="Phobius"/>
    </source>
</evidence>
<feature type="transmembrane region" description="Helical" evidence="8">
    <location>
        <begin position="266"/>
        <end position="284"/>
    </location>
</feature>
<feature type="transmembrane region" description="Helical" evidence="8">
    <location>
        <begin position="314"/>
        <end position="336"/>
    </location>
</feature>
<accession>A0A261T095</accession>
<organism evidence="9 10">
    <name type="scientific">Bordetella genomosp. 5</name>
    <dbReference type="NCBI Taxonomy" id="1395608"/>
    <lineage>
        <taxon>Bacteria</taxon>
        <taxon>Pseudomonadati</taxon>
        <taxon>Pseudomonadota</taxon>
        <taxon>Betaproteobacteria</taxon>
        <taxon>Burkholderiales</taxon>
        <taxon>Alcaligenaceae</taxon>
        <taxon>Bordetella</taxon>
    </lineage>
</organism>
<feature type="transmembrane region" description="Helical" evidence="8">
    <location>
        <begin position="478"/>
        <end position="501"/>
    </location>
</feature>
<feature type="transmembrane region" description="Helical" evidence="8">
    <location>
        <begin position="128"/>
        <end position="146"/>
    </location>
</feature>
<sequence>MARDQWRPRAPDPGGGHRARRLGPATRGVEPKRDSRYSRPLGVCMSRGPAIRHRVSSVSVSSLLSRLRLPPLPPQKRPADLVYAAPDLPPSGALLGLGMQHAATALALIAYVLVAAHMAQLPLAATNSLVTATVLGMALATLLQAWGGRVGAGALIVHIPDPVIIMTAAAILVHYGPGGLVAAGLVNGLVGFFVAQVLPRLRALFPPTVAGVVVCLTGLSLVTPALEHSTGMGDGGPLDLHAVLITTVALAVVVGMSVWGTRRMKLFALLSGLLAGVVVAALFGRLSGGELLAAAPLFALPALPVPVLNVDLGLLLAVALLSLMVQLDTLGTVILMNKMDDADWRRADMRRVGRGIRAGSISAIAGGFLGGLPSSTSSANIALCHISRSTSRYVGIAAAALLALVAFMPKGTLALTLIPTPVIGAVEIYAAAYLIVSGVELIASRAMDSRAIFMVGLSVVAGMGVILLPALPRHAPEVLQFVVSNGVILGGIIAILLNMIFRLGTSRRAARAIDPLPESTADYPHPPPDAATAIVQFVEHQGGVWGARRDIVHRAAAAALEGVEAIGQADGRRLLQVRGTFDEFNLDIELLHSGPPLPLAGVPADTAHLLDTDDANFHAALDAALAGVSTALLKRLTDRVTTGERNGQAYLRLHFDH</sequence>
<feature type="transmembrane region" description="Helical" evidence="8">
    <location>
        <begin position="451"/>
        <end position="472"/>
    </location>
</feature>
<feature type="transmembrane region" description="Helical" evidence="8">
    <location>
        <begin position="238"/>
        <end position="260"/>
    </location>
</feature>
<comment type="subcellular location">
    <subcellularLocation>
        <location evidence="1">Membrane</location>
        <topology evidence="1">Multi-pass membrane protein</topology>
    </subcellularLocation>
</comment>
<keyword evidence="4 8" id="KW-0812">Transmembrane</keyword>
<dbReference type="Proteomes" id="UP000216913">
    <property type="component" value="Unassembled WGS sequence"/>
</dbReference>
<evidence type="ECO:0008006" key="11">
    <source>
        <dbReference type="Google" id="ProtNLM"/>
    </source>
</evidence>
<evidence type="ECO:0000256" key="1">
    <source>
        <dbReference type="ARBA" id="ARBA00004141"/>
    </source>
</evidence>
<dbReference type="AlphaFoldDB" id="A0A261T095"/>
<evidence type="ECO:0000313" key="10">
    <source>
        <dbReference type="Proteomes" id="UP000216913"/>
    </source>
</evidence>
<evidence type="ECO:0000256" key="6">
    <source>
        <dbReference type="ARBA" id="ARBA00023136"/>
    </source>
</evidence>
<name>A0A261T095_9BORD</name>